<keyword evidence="2" id="KW-1185">Reference proteome</keyword>
<dbReference type="EMBL" id="WQKZ01000002">
    <property type="protein sequence ID" value="MVN76444.1"/>
    <property type="molecule type" value="Genomic_DNA"/>
</dbReference>
<dbReference type="InterPro" id="IPR018534">
    <property type="entry name" value="Tet_reg_excision_RteC"/>
</dbReference>
<name>A0A7K1TDK3_9BACT</name>
<dbReference type="RefSeq" id="WP_157564341.1">
    <property type="nucleotide sequence ID" value="NZ_WQKZ01000002.1"/>
</dbReference>
<dbReference type="Pfam" id="PF09357">
    <property type="entry name" value="RteC"/>
    <property type="match status" value="1"/>
</dbReference>
<dbReference type="AlphaFoldDB" id="A0A7K1TDK3"/>
<accession>A0A7K1TDK3</accession>
<evidence type="ECO:0000313" key="1">
    <source>
        <dbReference type="EMBL" id="MVN76444.1"/>
    </source>
</evidence>
<reference evidence="1 2" key="1">
    <citation type="submission" date="2019-12" db="EMBL/GenBank/DDBJ databases">
        <title>Hymenobacter sp. HMF4947 Genome sequencing and assembly.</title>
        <authorList>
            <person name="Kang H."/>
            <person name="Cha I."/>
            <person name="Kim H."/>
            <person name="Joh K."/>
        </authorList>
    </citation>
    <scope>NUCLEOTIDE SEQUENCE [LARGE SCALE GENOMIC DNA]</scope>
    <source>
        <strain evidence="1 2">HMF4947</strain>
    </source>
</reference>
<dbReference type="Proteomes" id="UP000441336">
    <property type="component" value="Unassembled WGS sequence"/>
</dbReference>
<evidence type="ECO:0000313" key="2">
    <source>
        <dbReference type="Proteomes" id="UP000441336"/>
    </source>
</evidence>
<gene>
    <name evidence="1" type="ORF">GO988_08915</name>
</gene>
<protein>
    <submittedName>
        <fullName evidence="1">Uncharacterized protein</fullName>
    </submittedName>
</protein>
<comment type="caution">
    <text evidence="1">The sequence shown here is derived from an EMBL/GenBank/DDBJ whole genome shotgun (WGS) entry which is preliminary data.</text>
</comment>
<organism evidence="1 2">
    <name type="scientific">Hymenobacter ginkgonis</name>
    <dbReference type="NCBI Taxonomy" id="2682976"/>
    <lineage>
        <taxon>Bacteria</taxon>
        <taxon>Pseudomonadati</taxon>
        <taxon>Bacteroidota</taxon>
        <taxon>Cytophagia</taxon>
        <taxon>Cytophagales</taxon>
        <taxon>Hymenobacteraceae</taxon>
        <taxon>Hymenobacter</taxon>
    </lineage>
</organism>
<sequence>MNTRYPRAQPNGFWKHETNSYANELANQEAEDRAVIRLIGGRLWELKGDELLDAIVEEWNTLAERSTEEYTAFREQVAQQAQIEGRNIPFSDEFQAWWVSLVESWPLWEVAEWSERLLIDLDGFDTQREFQYILDILQDAITEGKVTKRAQVDRAIEWTQEQLQRLAQQSDAPKPQLALPADEQLEWLGTKVEFTELAYALIEAGYVKASSRAKAVATLANFFGVPDLGKPERALQIVKKRRERDSQPVTPMLDKLKESLKSYLKKSQL</sequence>
<proteinExistence type="predicted"/>